<evidence type="ECO:0000256" key="1">
    <source>
        <dbReference type="SAM" id="MobiDB-lite"/>
    </source>
</evidence>
<reference evidence="3 4" key="1">
    <citation type="submission" date="2020-08" db="EMBL/GenBank/DDBJ databases">
        <title>Whole genome shotgun sequence of Actinocatenispora thailandica NBRC 105041.</title>
        <authorList>
            <person name="Komaki H."/>
            <person name="Tamura T."/>
        </authorList>
    </citation>
    <scope>NUCLEOTIDE SEQUENCE [LARGE SCALE GENOMIC DNA]</scope>
    <source>
        <strain evidence="3 4">NBRC 105041</strain>
    </source>
</reference>
<feature type="transmembrane region" description="Helical" evidence="2">
    <location>
        <begin position="181"/>
        <end position="206"/>
    </location>
</feature>
<keyword evidence="2" id="KW-0812">Transmembrane</keyword>
<dbReference type="GO" id="GO:0005886">
    <property type="term" value="C:plasma membrane"/>
    <property type="evidence" value="ECO:0007669"/>
    <property type="project" value="TreeGrafter"/>
</dbReference>
<dbReference type="InterPro" id="IPR039672">
    <property type="entry name" value="MFS_2"/>
</dbReference>
<gene>
    <name evidence="3" type="ORF">Athai_45040</name>
</gene>
<protein>
    <submittedName>
        <fullName evidence="3">MFS transporter</fullName>
    </submittedName>
</protein>
<feature type="transmembrane region" description="Helical" evidence="2">
    <location>
        <begin position="405"/>
        <end position="425"/>
    </location>
</feature>
<feature type="transmembrane region" description="Helical" evidence="2">
    <location>
        <begin position="362"/>
        <end position="385"/>
    </location>
</feature>
<dbReference type="Gene3D" id="1.20.1250.20">
    <property type="entry name" value="MFS general substrate transporter like domains"/>
    <property type="match status" value="2"/>
</dbReference>
<dbReference type="RefSeq" id="WP_203963270.1">
    <property type="nucleotide sequence ID" value="NZ_AP023355.1"/>
</dbReference>
<feature type="transmembrane region" description="Helical" evidence="2">
    <location>
        <begin position="12"/>
        <end position="36"/>
    </location>
</feature>
<feature type="compositionally biased region" description="Gly residues" evidence="1">
    <location>
        <begin position="456"/>
        <end position="469"/>
    </location>
</feature>
<dbReference type="EMBL" id="AP023355">
    <property type="protein sequence ID" value="BCJ37001.1"/>
    <property type="molecule type" value="Genomic_DNA"/>
</dbReference>
<dbReference type="AlphaFoldDB" id="A0A7R7DSM8"/>
<feature type="transmembrane region" description="Helical" evidence="2">
    <location>
        <begin position="146"/>
        <end position="169"/>
    </location>
</feature>
<dbReference type="PANTHER" id="PTHR11328">
    <property type="entry name" value="MAJOR FACILITATOR SUPERFAMILY DOMAIN-CONTAINING PROTEIN"/>
    <property type="match status" value="1"/>
</dbReference>
<feature type="transmembrane region" description="Helical" evidence="2">
    <location>
        <begin position="265"/>
        <end position="282"/>
    </location>
</feature>
<dbReference type="SUPFAM" id="SSF103473">
    <property type="entry name" value="MFS general substrate transporter"/>
    <property type="match status" value="1"/>
</dbReference>
<dbReference type="Pfam" id="PF13347">
    <property type="entry name" value="MFS_2"/>
    <property type="match status" value="1"/>
</dbReference>
<dbReference type="KEGG" id="atl:Athai_45040"/>
<feature type="transmembrane region" description="Helical" evidence="2">
    <location>
        <begin position="82"/>
        <end position="99"/>
    </location>
</feature>
<dbReference type="GO" id="GO:0008643">
    <property type="term" value="P:carbohydrate transport"/>
    <property type="evidence" value="ECO:0007669"/>
    <property type="project" value="InterPro"/>
</dbReference>
<dbReference type="GO" id="GO:0015293">
    <property type="term" value="F:symporter activity"/>
    <property type="evidence" value="ECO:0007669"/>
    <property type="project" value="InterPro"/>
</dbReference>
<evidence type="ECO:0000313" key="4">
    <source>
        <dbReference type="Proteomes" id="UP000611640"/>
    </source>
</evidence>
<evidence type="ECO:0000313" key="3">
    <source>
        <dbReference type="EMBL" id="BCJ37001.1"/>
    </source>
</evidence>
<sequence length="497" mass="49295">MVDDRLPTRVRLGYALGSLATGAFGTVPGLLLLPYLTDTLGVAAGLGGILVLLPKAWDIVANPLAGRISDRTVTRLGARRPYLLGGGLAVAVLFAALFAGPASGAAGAGYVTVVFLLTATAYAAYQVPYVAMPAELTEDGTERTRLAGARIVVLALAILVSGALAPAVVDAVGGLGGYRAMGVGVGALIAVGALAAFALTAGAPTGRVATAAGSLRAQLQVAAAHPPFVRLLACFVVQAVAIGTMLAGVRYFADHVLDRPGANSILFACFVGPALVVMPLWTRLGRHLGKRAGYRTASVLFAAGGLLLAAAGALGAGWAYGCTALVGIGYAGQQTFALSMLPDTIAAATARTGRRQAGVFTGLWTAGETLGLALGPGVFGLLLSATGYVSSTGGGVPQPATARTGILVGFTVLPAAVMLLGLLALRRYPPGGGALPEDGAGAARGGGGEADRSAVRGGGAGDRGAARGGGGEEEPGAARDGGSDRGSTSTSDQEEQR</sequence>
<feature type="transmembrane region" description="Helical" evidence="2">
    <location>
        <begin position="294"/>
        <end position="312"/>
    </location>
</feature>
<keyword evidence="2" id="KW-0472">Membrane</keyword>
<feature type="region of interest" description="Disordered" evidence="1">
    <location>
        <begin position="436"/>
        <end position="497"/>
    </location>
</feature>
<proteinExistence type="predicted"/>
<evidence type="ECO:0000256" key="2">
    <source>
        <dbReference type="SAM" id="Phobius"/>
    </source>
</evidence>
<feature type="transmembrane region" description="Helical" evidence="2">
    <location>
        <begin position="42"/>
        <end position="61"/>
    </location>
</feature>
<accession>A0A7R7DSM8</accession>
<dbReference type="InterPro" id="IPR036259">
    <property type="entry name" value="MFS_trans_sf"/>
</dbReference>
<keyword evidence="4" id="KW-1185">Reference proteome</keyword>
<dbReference type="PANTHER" id="PTHR11328:SF24">
    <property type="entry name" value="MAJOR FACILITATOR SUPERFAMILY (MFS) PROFILE DOMAIN-CONTAINING PROTEIN"/>
    <property type="match status" value="1"/>
</dbReference>
<keyword evidence="2" id="KW-1133">Transmembrane helix</keyword>
<feature type="transmembrane region" description="Helical" evidence="2">
    <location>
        <begin position="105"/>
        <end position="125"/>
    </location>
</feature>
<feature type="transmembrane region" description="Helical" evidence="2">
    <location>
        <begin position="227"/>
        <end position="253"/>
    </location>
</feature>
<dbReference type="Proteomes" id="UP000611640">
    <property type="component" value="Chromosome"/>
</dbReference>
<name>A0A7R7DSM8_9ACTN</name>
<organism evidence="3 4">
    <name type="scientific">Actinocatenispora thailandica</name>
    <dbReference type="NCBI Taxonomy" id="227318"/>
    <lineage>
        <taxon>Bacteria</taxon>
        <taxon>Bacillati</taxon>
        <taxon>Actinomycetota</taxon>
        <taxon>Actinomycetes</taxon>
        <taxon>Micromonosporales</taxon>
        <taxon>Micromonosporaceae</taxon>
        <taxon>Actinocatenispora</taxon>
    </lineage>
</organism>